<sequence>MLAGEDDISTLARERQTVLEKHLDVAQPSVYEVGTQRRDRALPRVTLTGGWAVSNLDSHLLRQSISKMSLECRQPVDGGAKQVHEGSPSSTK</sequence>
<evidence type="ECO:0000313" key="2">
    <source>
        <dbReference type="Proteomes" id="UP000628079"/>
    </source>
</evidence>
<gene>
    <name evidence="1" type="ORF">GCM10011314_33770</name>
</gene>
<accession>A0A8H9FWA3</accession>
<dbReference type="Proteomes" id="UP000628079">
    <property type="component" value="Unassembled WGS sequence"/>
</dbReference>
<dbReference type="AlphaFoldDB" id="A0A8H9FWA3"/>
<protein>
    <submittedName>
        <fullName evidence="1">Uncharacterized protein</fullName>
    </submittedName>
</protein>
<organism evidence="1 2">
    <name type="scientific">Knoellia flava</name>
    <dbReference type="NCBI Taxonomy" id="913969"/>
    <lineage>
        <taxon>Bacteria</taxon>
        <taxon>Bacillati</taxon>
        <taxon>Actinomycetota</taxon>
        <taxon>Actinomycetes</taxon>
        <taxon>Micrococcales</taxon>
        <taxon>Intrasporangiaceae</taxon>
        <taxon>Knoellia</taxon>
    </lineage>
</organism>
<reference evidence="1" key="2">
    <citation type="submission" date="2020-09" db="EMBL/GenBank/DDBJ databases">
        <authorList>
            <person name="Sun Q."/>
            <person name="Zhou Y."/>
        </authorList>
    </citation>
    <scope>NUCLEOTIDE SEQUENCE</scope>
    <source>
        <strain evidence="1">CGMCC 1.10749</strain>
    </source>
</reference>
<comment type="caution">
    <text evidence="1">The sequence shown here is derived from an EMBL/GenBank/DDBJ whole genome shotgun (WGS) entry which is preliminary data.</text>
</comment>
<name>A0A8H9FWA3_9MICO</name>
<reference evidence="1" key="1">
    <citation type="journal article" date="2014" name="Int. J. Syst. Evol. Microbiol.">
        <title>Complete genome sequence of Corynebacterium casei LMG S-19264T (=DSM 44701T), isolated from a smear-ripened cheese.</title>
        <authorList>
            <consortium name="US DOE Joint Genome Institute (JGI-PGF)"/>
            <person name="Walter F."/>
            <person name="Albersmeier A."/>
            <person name="Kalinowski J."/>
            <person name="Ruckert C."/>
        </authorList>
    </citation>
    <scope>NUCLEOTIDE SEQUENCE</scope>
    <source>
        <strain evidence="1">CGMCC 1.10749</strain>
    </source>
</reference>
<dbReference type="EMBL" id="BMEA01000007">
    <property type="protein sequence ID" value="GGB91172.1"/>
    <property type="molecule type" value="Genomic_DNA"/>
</dbReference>
<proteinExistence type="predicted"/>
<evidence type="ECO:0000313" key="1">
    <source>
        <dbReference type="EMBL" id="GGB91172.1"/>
    </source>
</evidence>